<evidence type="ECO:0000313" key="9">
    <source>
        <dbReference type="EMBL" id="RDX44966.1"/>
    </source>
</evidence>
<name>A0A371CXH5_9APHY</name>
<feature type="chain" id="PRO_5016485722" description="Peptide hydrolase" evidence="7">
    <location>
        <begin position="23"/>
        <end position="479"/>
    </location>
</feature>
<dbReference type="AlphaFoldDB" id="A0A371CXH5"/>
<dbReference type="GO" id="GO:0046872">
    <property type="term" value="F:metal ion binding"/>
    <property type="evidence" value="ECO:0007669"/>
    <property type="project" value="UniProtKB-KW"/>
</dbReference>
<evidence type="ECO:0000256" key="7">
    <source>
        <dbReference type="RuleBase" id="RU361240"/>
    </source>
</evidence>
<organism evidence="9 10">
    <name type="scientific">Lentinus brumalis</name>
    <dbReference type="NCBI Taxonomy" id="2498619"/>
    <lineage>
        <taxon>Eukaryota</taxon>
        <taxon>Fungi</taxon>
        <taxon>Dikarya</taxon>
        <taxon>Basidiomycota</taxon>
        <taxon>Agaricomycotina</taxon>
        <taxon>Agaricomycetes</taxon>
        <taxon>Polyporales</taxon>
        <taxon>Polyporaceae</taxon>
        <taxon>Lentinus</taxon>
    </lineage>
</organism>
<feature type="domain" description="Peptidase M28" evidence="8">
    <location>
        <begin position="258"/>
        <end position="458"/>
    </location>
</feature>
<dbReference type="GO" id="GO:0006508">
    <property type="term" value="P:proteolysis"/>
    <property type="evidence" value="ECO:0007669"/>
    <property type="project" value="UniProtKB-KW"/>
</dbReference>
<dbReference type="PANTHER" id="PTHR12147">
    <property type="entry name" value="METALLOPEPTIDASE M28 FAMILY MEMBER"/>
    <property type="match status" value="1"/>
</dbReference>
<dbReference type="EMBL" id="KZ857443">
    <property type="protein sequence ID" value="RDX44966.1"/>
    <property type="molecule type" value="Genomic_DNA"/>
</dbReference>
<evidence type="ECO:0000256" key="1">
    <source>
        <dbReference type="ARBA" id="ARBA00001947"/>
    </source>
</evidence>
<evidence type="ECO:0000259" key="8">
    <source>
        <dbReference type="Pfam" id="PF04389"/>
    </source>
</evidence>
<keyword evidence="3 7" id="KW-0645">Protease</keyword>
<dbReference type="Proteomes" id="UP000256964">
    <property type="component" value="Unassembled WGS sequence"/>
</dbReference>
<keyword evidence="5 7" id="KW-0378">Hydrolase</keyword>
<evidence type="ECO:0000256" key="4">
    <source>
        <dbReference type="ARBA" id="ARBA00022723"/>
    </source>
</evidence>
<keyword evidence="7" id="KW-0732">Signal</keyword>
<protein>
    <recommendedName>
        <fullName evidence="7">Peptide hydrolase</fullName>
        <ecNumber evidence="7">3.4.-.-</ecNumber>
    </recommendedName>
</protein>
<comment type="similarity">
    <text evidence="2">Belongs to the peptidase M28 family. M28B subfamily.</text>
</comment>
<dbReference type="OrthoDB" id="10013407at2759"/>
<dbReference type="Pfam" id="PF04389">
    <property type="entry name" value="Peptidase_M28"/>
    <property type="match status" value="1"/>
</dbReference>
<dbReference type="EC" id="3.4.-.-" evidence="7"/>
<dbReference type="GO" id="GO:0008235">
    <property type="term" value="F:metalloexopeptidase activity"/>
    <property type="evidence" value="ECO:0007669"/>
    <property type="project" value="InterPro"/>
</dbReference>
<keyword evidence="4 7" id="KW-0479">Metal-binding</keyword>
<evidence type="ECO:0000256" key="6">
    <source>
        <dbReference type="ARBA" id="ARBA00022833"/>
    </source>
</evidence>
<proteinExistence type="inferred from homology"/>
<evidence type="ECO:0000256" key="2">
    <source>
        <dbReference type="ARBA" id="ARBA00005634"/>
    </source>
</evidence>
<sequence>MVPHGPLTLLLVPFLGLDHVPPSYDCLFQSYYGTYGSRHGFLIDEACRLSSFSLMELGTAVDMQWEENLVWVERGPVDSSLVSTSFEVDFGGLLSRLAELPPPDPQETTDFQTPMGLVHAAAGFEVVHLEQTGALLSLNDWTLRSIERALPRYWTSSVFPTSPLPLIPVPRPSKERLRKVLPSIRYNHVVAAIVNGISVYHLKKDIQYLTGEDPSSDILSRHSFSEGAIRAAKWLKTRFEESGANCTLEHFQEGFAPNVICEYAAEGNSTETVIVGAHYDDRGSFGSVRAPGANDDGSGTGALLALARAIARLGVVFQKPVRLCAFAGEEQMMVGSRAYAAKLRERGDDVLLMVQGDMLAYHAAGEPPQLGLSNPALVGTAEVAQILANVSAIYSPELTVGYAPYPGGSDHQSFHEQGYPSAQVYERAGYIKDPMYHDSGDLSEREGYDFEQIKSIAKVQLATVLHVAGFDLSRGTSDV</sequence>
<accession>A0A371CXH5</accession>
<evidence type="ECO:0000256" key="5">
    <source>
        <dbReference type="ARBA" id="ARBA00022801"/>
    </source>
</evidence>
<dbReference type="InterPro" id="IPR007484">
    <property type="entry name" value="Peptidase_M28"/>
</dbReference>
<gene>
    <name evidence="9" type="ORF">OH76DRAFT_1408590</name>
</gene>
<evidence type="ECO:0000313" key="10">
    <source>
        <dbReference type="Proteomes" id="UP000256964"/>
    </source>
</evidence>
<dbReference type="InterPro" id="IPR045175">
    <property type="entry name" value="M28_fam"/>
</dbReference>
<reference evidence="9 10" key="1">
    <citation type="journal article" date="2018" name="Biotechnol. Biofuels">
        <title>Integrative visual omics of the white-rot fungus Polyporus brumalis exposes the biotechnological potential of its oxidative enzymes for delignifying raw plant biomass.</title>
        <authorList>
            <person name="Miyauchi S."/>
            <person name="Rancon A."/>
            <person name="Drula E."/>
            <person name="Hage H."/>
            <person name="Chaduli D."/>
            <person name="Favel A."/>
            <person name="Grisel S."/>
            <person name="Henrissat B."/>
            <person name="Herpoel-Gimbert I."/>
            <person name="Ruiz-Duenas F.J."/>
            <person name="Chevret D."/>
            <person name="Hainaut M."/>
            <person name="Lin J."/>
            <person name="Wang M."/>
            <person name="Pangilinan J."/>
            <person name="Lipzen A."/>
            <person name="Lesage-Meessen L."/>
            <person name="Navarro D."/>
            <person name="Riley R."/>
            <person name="Grigoriev I.V."/>
            <person name="Zhou S."/>
            <person name="Raouche S."/>
            <person name="Rosso M.N."/>
        </authorList>
    </citation>
    <scope>NUCLEOTIDE SEQUENCE [LARGE SCALE GENOMIC DNA]</scope>
    <source>
        <strain evidence="9 10">BRFM 1820</strain>
    </source>
</reference>
<dbReference type="STRING" id="139420.A0A371CXH5"/>
<keyword evidence="6 7" id="KW-0862">Zinc</keyword>
<keyword evidence="10" id="KW-1185">Reference proteome</keyword>
<comment type="cofactor">
    <cofactor evidence="1">
        <name>Zn(2+)</name>
        <dbReference type="ChEBI" id="CHEBI:29105"/>
    </cofactor>
</comment>
<evidence type="ECO:0000256" key="3">
    <source>
        <dbReference type="ARBA" id="ARBA00022670"/>
    </source>
</evidence>
<dbReference type="SUPFAM" id="SSF53187">
    <property type="entry name" value="Zn-dependent exopeptidases"/>
    <property type="match status" value="1"/>
</dbReference>
<feature type="signal peptide" evidence="7">
    <location>
        <begin position="1"/>
        <end position="22"/>
    </location>
</feature>
<dbReference type="PANTHER" id="PTHR12147:SF26">
    <property type="entry name" value="PEPTIDASE M28 DOMAIN-CONTAINING PROTEIN"/>
    <property type="match status" value="1"/>
</dbReference>
<dbReference type="Gene3D" id="3.40.630.10">
    <property type="entry name" value="Zn peptidases"/>
    <property type="match status" value="1"/>
</dbReference>